<proteinExistence type="predicted"/>
<name>A0A161LEN5_9BACT</name>
<dbReference type="Pfam" id="PF00196">
    <property type="entry name" value="GerE"/>
    <property type="match status" value="1"/>
</dbReference>
<reference evidence="6" key="2">
    <citation type="journal article" date="2017" name="Genome Announc.">
        <title>Draft genome sequence of Paludibacter jiangxiensis NM7(T), a propionate-producing fermentative bacterium.</title>
        <authorList>
            <person name="Qiu Y.-L."/>
            <person name="Tourlousse D.M."/>
            <person name="Matsuura N."/>
            <person name="Ohashi A."/>
            <person name="Sekiguchi Y."/>
        </authorList>
    </citation>
    <scope>NUCLEOTIDE SEQUENCE [LARGE SCALE GENOMIC DNA]</scope>
    <source>
        <strain evidence="6">NM7</strain>
    </source>
</reference>
<dbReference type="InterPro" id="IPR000792">
    <property type="entry name" value="Tscrpt_reg_LuxR_C"/>
</dbReference>
<dbReference type="PRINTS" id="PR00038">
    <property type="entry name" value="HTHLUXR"/>
</dbReference>
<dbReference type="CDD" id="cd06170">
    <property type="entry name" value="LuxR_C_like"/>
    <property type="match status" value="1"/>
</dbReference>
<dbReference type="RefSeq" id="WP_068704110.1">
    <property type="nucleotide sequence ID" value="NZ_BDCR01000003.1"/>
</dbReference>
<dbReference type="PANTHER" id="PTHR44688:SF16">
    <property type="entry name" value="DNA-BINDING TRANSCRIPTIONAL ACTIVATOR DEVR_DOSR"/>
    <property type="match status" value="1"/>
</dbReference>
<dbReference type="OrthoDB" id="9797341at2"/>
<feature type="domain" description="HTH luxR-type" evidence="4">
    <location>
        <begin position="115"/>
        <end position="180"/>
    </location>
</feature>
<evidence type="ECO:0000256" key="1">
    <source>
        <dbReference type="ARBA" id="ARBA00023015"/>
    </source>
</evidence>
<keyword evidence="3" id="KW-0804">Transcription</keyword>
<sequence>MLKDRKIAVITSHFLEGRGLCSLLTENFSGIGIRLLTSPVELSDSECNSCDLFLVSADLFVLHFEYLLPRKNKVVVFGNTFSAELQHSSLPFLNVNTSESDFVKQIDNLLNKSISQDNNDGLTVRETEVLTLVAKGLLNKEIADQLGISLHTVISHRKNIASKLGIKTVSGFTMYAAMNGLISLS</sequence>
<organism evidence="5 6">
    <name type="scientific">Paludibacter jiangxiensis</name>
    <dbReference type="NCBI Taxonomy" id="681398"/>
    <lineage>
        <taxon>Bacteria</taxon>
        <taxon>Pseudomonadati</taxon>
        <taxon>Bacteroidota</taxon>
        <taxon>Bacteroidia</taxon>
        <taxon>Bacteroidales</taxon>
        <taxon>Paludibacteraceae</taxon>
        <taxon>Paludibacter</taxon>
    </lineage>
</organism>
<dbReference type="GO" id="GO:0003677">
    <property type="term" value="F:DNA binding"/>
    <property type="evidence" value="ECO:0007669"/>
    <property type="project" value="UniProtKB-KW"/>
</dbReference>
<dbReference type="InterPro" id="IPR036388">
    <property type="entry name" value="WH-like_DNA-bd_sf"/>
</dbReference>
<evidence type="ECO:0000256" key="2">
    <source>
        <dbReference type="ARBA" id="ARBA00023125"/>
    </source>
</evidence>
<dbReference type="SMART" id="SM00421">
    <property type="entry name" value="HTH_LUXR"/>
    <property type="match status" value="1"/>
</dbReference>
<evidence type="ECO:0000313" key="6">
    <source>
        <dbReference type="Proteomes" id="UP000076586"/>
    </source>
</evidence>
<keyword evidence="2" id="KW-0238">DNA-binding</keyword>
<gene>
    <name evidence="5" type="ORF">PJIAN_3490</name>
</gene>
<evidence type="ECO:0000256" key="3">
    <source>
        <dbReference type="ARBA" id="ARBA00023163"/>
    </source>
</evidence>
<dbReference type="GO" id="GO:0006355">
    <property type="term" value="P:regulation of DNA-templated transcription"/>
    <property type="evidence" value="ECO:0007669"/>
    <property type="project" value="InterPro"/>
</dbReference>
<dbReference type="AlphaFoldDB" id="A0A161LEN5"/>
<protein>
    <submittedName>
        <fullName evidence="5">Regulatory protein, luxR family</fullName>
    </submittedName>
</protein>
<dbReference type="InterPro" id="IPR016032">
    <property type="entry name" value="Sig_transdc_resp-reg_C-effctor"/>
</dbReference>
<reference evidence="6" key="1">
    <citation type="submission" date="2016-04" db="EMBL/GenBank/DDBJ databases">
        <title>Draft genome sequence of Paludibacter jiangxiensis strain NM7.</title>
        <authorList>
            <person name="Qiu Y."/>
            <person name="Matsuura N."/>
            <person name="Ohashi A."/>
            <person name="Tourlousse M.D."/>
            <person name="Sekiguchi Y."/>
        </authorList>
    </citation>
    <scope>NUCLEOTIDE SEQUENCE [LARGE SCALE GENOMIC DNA]</scope>
    <source>
        <strain evidence="6">NM7</strain>
    </source>
</reference>
<evidence type="ECO:0000259" key="4">
    <source>
        <dbReference type="PROSITE" id="PS50043"/>
    </source>
</evidence>
<keyword evidence="6" id="KW-1185">Reference proteome</keyword>
<dbReference type="PROSITE" id="PS00622">
    <property type="entry name" value="HTH_LUXR_1"/>
    <property type="match status" value="1"/>
</dbReference>
<accession>A0A161LEN5</accession>
<dbReference type="STRING" id="681398.PJIAN_3490"/>
<keyword evidence="1" id="KW-0805">Transcription regulation</keyword>
<dbReference type="PANTHER" id="PTHR44688">
    <property type="entry name" value="DNA-BINDING TRANSCRIPTIONAL ACTIVATOR DEVR_DOSR"/>
    <property type="match status" value="1"/>
</dbReference>
<dbReference type="Proteomes" id="UP000076586">
    <property type="component" value="Unassembled WGS sequence"/>
</dbReference>
<evidence type="ECO:0000313" key="5">
    <source>
        <dbReference type="EMBL" id="GAT63175.1"/>
    </source>
</evidence>
<comment type="caution">
    <text evidence="5">The sequence shown here is derived from an EMBL/GenBank/DDBJ whole genome shotgun (WGS) entry which is preliminary data.</text>
</comment>
<dbReference type="Gene3D" id="1.10.10.10">
    <property type="entry name" value="Winged helix-like DNA-binding domain superfamily/Winged helix DNA-binding domain"/>
    <property type="match status" value="1"/>
</dbReference>
<dbReference type="PROSITE" id="PS50043">
    <property type="entry name" value="HTH_LUXR_2"/>
    <property type="match status" value="1"/>
</dbReference>
<dbReference type="SUPFAM" id="SSF46894">
    <property type="entry name" value="C-terminal effector domain of the bipartite response regulators"/>
    <property type="match status" value="1"/>
</dbReference>
<dbReference type="EMBL" id="BDCR01000003">
    <property type="protein sequence ID" value="GAT63175.1"/>
    <property type="molecule type" value="Genomic_DNA"/>
</dbReference>